<dbReference type="EMBL" id="JASBWS010000058">
    <property type="protein sequence ID" value="KAJ9103581.1"/>
    <property type="molecule type" value="Genomic_DNA"/>
</dbReference>
<evidence type="ECO:0000313" key="1">
    <source>
        <dbReference type="EMBL" id="KAJ9103581.1"/>
    </source>
</evidence>
<evidence type="ECO:0000313" key="2">
    <source>
        <dbReference type="Proteomes" id="UP001230649"/>
    </source>
</evidence>
<sequence length="438" mass="49020">MPTIITIHQTITAPSEPTWLDKITSSYRLSIRPASGPANDKCTDPYALPGFLNVNTTHVSENRWVPMDEECHAPRMFEALRRGPSAVSEEDGGGWGDMNWARNRTVVVFGDSVARENIAYFCELIGAKLDRITWDHPYAPSPRPTQTPPPLAWHQSSSGSTTFATPEDPDADPELVRDWKPKPAPGEGDHAHLAHVCFVEEWGLLLVQQFQYGMDQEDPVYIPPGTFEARLHTLLHPIVQHAIDALQPSNPSADLVMLNSAFWDTARWVREDMRFGRDLDAGLTRERLDWYRARVRQAVVAVSEVLLFADLLQRRNADITGSVHVPATANGPSDWFTAGIQAQGAAKNDPKPGNTVLRLTELDAAARSAFTIPPCHADCTPQQSQAHDVLRSVRINEWGRMMLGQEKHMKDALHQRLVPGGRLWADMMLFDLWRAVRT</sequence>
<protein>
    <submittedName>
        <fullName evidence="1">Uncharacterized protein</fullName>
    </submittedName>
</protein>
<name>A0ACC2VWU1_9TREE</name>
<organism evidence="1 2">
    <name type="scientific">Naganishia adeliensis</name>
    <dbReference type="NCBI Taxonomy" id="92952"/>
    <lineage>
        <taxon>Eukaryota</taxon>
        <taxon>Fungi</taxon>
        <taxon>Dikarya</taxon>
        <taxon>Basidiomycota</taxon>
        <taxon>Agaricomycotina</taxon>
        <taxon>Tremellomycetes</taxon>
        <taxon>Filobasidiales</taxon>
        <taxon>Filobasidiaceae</taxon>
        <taxon>Naganishia</taxon>
    </lineage>
</organism>
<gene>
    <name evidence="1" type="ORF">QFC20_004737</name>
</gene>
<dbReference type="Proteomes" id="UP001230649">
    <property type="component" value="Unassembled WGS sequence"/>
</dbReference>
<keyword evidence="2" id="KW-1185">Reference proteome</keyword>
<reference evidence="1" key="1">
    <citation type="submission" date="2023-04" db="EMBL/GenBank/DDBJ databases">
        <title>Draft Genome sequencing of Naganishia species isolated from polar environments using Oxford Nanopore Technology.</title>
        <authorList>
            <person name="Leo P."/>
            <person name="Venkateswaran K."/>
        </authorList>
    </citation>
    <scope>NUCLEOTIDE SEQUENCE</scope>
    <source>
        <strain evidence="1">MNA-CCFEE 5262</strain>
    </source>
</reference>
<accession>A0ACC2VWU1</accession>
<comment type="caution">
    <text evidence="1">The sequence shown here is derived from an EMBL/GenBank/DDBJ whole genome shotgun (WGS) entry which is preliminary data.</text>
</comment>
<proteinExistence type="predicted"/>